<dbReference type="Proteomes" id="UP000033101">
    <property type="component" value="Chromosome"/>
</dbReference>
<dbReference type="PATRIC" id="fig|1434110.4.peg.518"/>
<keyword evidence="3 6" id="KW-0812">Transmembrane</keyword>
<organism evidence="8 9">
    <name type="scientific">Methanosarcina horonobensis HB-1 = JCM 15518</name>
    <dbReference type="NCBI Taxonomy" id="1434110"/>
    <lineage>
        <taxon>Archaea</taxon>
        <taxon>Methanobacteriati</taxon>
        <taxon>Methanobacteriota</taxon>
        <taxon>Stenosarchaea group</taxon>
        <taxon>Methanomicrobia</taxon>
        <taxon>Methanosarcinales</taxon>
        <taxon>Methanosarcinaceae</taxon>
        <taxon>Methanosarcina</taxon>
    </lineage>
</organism>
<evidence type="ECO:0000256" key="6">
    <source>
        <dbReference type="SAM" id="Phobius"/>
    </source>
</evidence>
<feature type="domain" description="ABC3 transporter permease C-terminal" evidence="7">
    <location>
        <begin position="282"/>
        <end position="398"/>
    </location>
</feature>
<evidence type="ECO:0000256" key="1">
    <source>
        <dbReference type="ARBA" id="ARBA00004651"/>
    </source>
</evidence>
<evidence type="ECO:0000256" key="5">
    <source>
        <dbReference type="ARBA" id="ARBA00023136"/>
    </source>
</evidence>
<dbReference type="RefSeq" id="WP_048143044.1">
    <property type="nucleotide sequence ID" value="NZ_CP009516.1"/>
</dbReference>
<feature type="transmembrane region" description="Helical" evidence="6">
    <location>
        <begin position="370"/>
        <end position="395"/>
    </location>
</feature>
<dbReference type="EMBL" id="CP009516">
    <property type="protein sequence ID" value="AKB76914.1"/>
    <property type="molecule type" value="Genomic_DNA"/>
</dbReference>
<dbReference type="GO" id="GO:0044874">
    <property type="term" value="P:lipoprotein localization to outer membrane"/>
    <property type="evidence" value="ECO:0007669"/>
    <property type="project" value="TreeGrafter"/>
</dbReference>
<name>A0A0E3S6N9_9EURY</name>
<dbReference type="InterPro" id="IPR051447">
    <property type="entry name" value="Lipoprotein-release_system"/>
</dbReference>
<dbReference type="Pfam" id="PF02687">
    <property type="entry name" value="FtsX"/>
    <property type="match status" value="1"/>
</dbReference>
<keyword evidence="5 6" id="KW-0472">Membrane</keyword>
<proteinExistence type="predicted"/>
<keyword evidence="4 6" id="KW-1133">Transmembrane helix</keyword>
<keyword evidence="2" id="KW-1003">Cell membrane</keyword>
<dbReference type="PANTHER" id="PTHR30489:SF0">
    <property type="entry name" value="LIPOPROTEIN-RELEASING SYSTEM TRANSMEMBRANE PROTEIN LOLE"/>
    <property type="match status" value="1"/>
</dbReference>
<feature type="transmembrane region" description="Helical" evidence="6">
    <location>
        <begin position="322"/>
        <end position="350"/>
    </location>
</feature>
<dbReference type="GeneID" id="24829559"/>
<dbReference type="STRING" id="1434110.MSHOH_0431"/>
<dbReference type="InterPro" id="IPR003838">
    <property type="entry name" value="ABC3_permease_C"/>
</dbReference>
<evidence type="ECO:0000256" key="3">
    <source>
        <dbReference type="ARBA" id="ARBA00022692"/>
    </source>
</evidence>
<gene>
    <name evidence="8" type="ORF">MSHOH_0431</name>
</gene>
<dbReference type="HOGENOM" id="CLU_688139_0_0_2"/>
<reference evidence="8 9" key="1">
    <citation type="submission" date="2014-07" db="EMBL/GenBank/DDBJ databases">
        <title>Methanogenic archaea and the global carbon cycle.</title>
        <authorList>
            <person name="Henriksen J.R."/>
            <person name="Luke J."/>
            <person name="Reinhart S."/>
            <person name="Benedict M.N."/>
            <person name="Youngblut N.D."/>
            <person name="Metcalf M.E."/>
            <person name="Whitaker R.J."/>
            <person name="Metcalf W.W."/>
        </authorList>
    </citation>
    <scope>NUCLEOTIDE SEQUENCE [LARGE SCALE GENOMIC DNA]</scope>
    <source>
        <strain evidence="8 9">HB-1</strain>
    </source>
</reference>
<evidence type="ECO:0000259" key="7">
    <source>
        <dbReference type="Pfam" id="PF02687"/>
    </source>
</evidence>
<accession>A0A0E3S6N9</accession>
<feature type="transmembrane region" description="Helical" evidence="6">
    <location>
        <begin position="279"/>
        <end position="301"/>
    </location>
</feature>
<sequence>MLKDNVNVGFVSASTSIRRGNKKTTIFIILVLTLIYLNLVFLPSLTQGMVYTFILPIRDYEFGDIVVEPTGDNAYISDVDNVLLKIESIDGVEGATKRLGTGGSLQYRQKVVPSARILGVIPSGEEAVSKYPDIVTQGEFLGKLARDEIMLGASLAGIGESSETLDTLEGVTVGSIITVRYSNGVEREYKVKGIHGKGTGDIEAKDVTALVHYQELESVLNMSGEGKASSVIVKTAVGEEDRVKEKIITVGVKEYVSTWQEKIEVSIDQGLQSMRVIDLMSTVVGLIVGAALIFIIIYINTLNRKREIGILKAIGISPGSIIISYFFISLFYVISGVGLGLVLFLAVALYLRANPLIFFETLELAPEINISLLAQSAFAMIFMGIVAGFLPAWFVTRQKMLDAIWGK</sequence>
<protein>
    <submittedName>
        <fullName evidence="8">ABC transporter, permease protein</fullName>
    </submittedName>
</protein>
<dbReference type="OrthoDB" id="116846at2157"/>
<evidence type="ECO:0000256" key="4">
    <source>
        <dbReference type="ARBA" id="ARBA00022989"/>
    </source>
</evidence>
<evidence type="ECO:0000256" key="2">
    <source>
        <dbReference type="ARBA" id="ARBA00022475"/>
    </source>
</evidence>
<evidence type="ECO:0000313" key="9">
    <source>
        <dbReference type="Proteomes" id="UP000033101"/>
    </source>
</evidence>
<comment type="subcellular location">
    <subcellularLocation>
        <location evidence="1">Cell membrane</location>
        <topology evidence="1">Multi-pass membrane protein</topology>
    </subcellularLocation>
</comment>
<dbReference type="KEGG" id="mhor:MSHOH_0431"/>
<dbReference type="AlphaFoldDB" id="A0A0E3S6N9"/>
<feature type="transmembrane region" description="Helical" evidence="6">
    <location>
        <begin position="26"/>
        <end position="45"/>
    </location>
</feature>
<keyword evidence="9" id="KW-1185">Reference proteome</keyword>
<dbReference type="PANTHER" id="PTHR30489">
    <property type="entry name" value="LIPOPROTEIN-RELEASING SYSTEM TRANSMEMBRANE PROTEIN LOLE"/>
    <property type="match status" value="1"/>
</dbReference>
<evidence type="ECO:0000313" key="8">
    <source>
        <dbReference type="EMBL" id="AKB76914.1"/>
    </source>
</evidence>
<dbReference type="GO" id="GO:0098797">
    <property type="term" value="C:plasma membrane protein complex"/>
    <property type="evidence" value="ECO:0007669"/>
    <property type="project" value="TreeGrafter"/>
</dbReference>